<dbReference type="eggNOG" id="ENOG502SICU">
    <property type="taxonomic scope" value="Eukaryota"/>
</dbReference>
<dbReference type="AlphaFoldDB" id="U4L101"/>
<feature type="chain" id="PRO_5004650938" evidence="3">
    <location>
        <begin position="18"/>
        <end position="535"/>
    </location>
</feature>
<evidence type="ECO:0000256" key="3">
    <source>
        <dbReference type="SAM" id="SignalP"/>
    </source>
</evidence>
<keyword evidence="5" id="KW-1185">Reference proteome</keyword>
<keyword evidence="3" id="KW-0732">Signal</keyword>
<dbReference type="CDD" id="cd12087">
    <property type="entry name" value="TM_EGFR-like"/>
    <property type="match status" value="1"/>
</dbReference>
<dbReference type="STRING" id="1076935.U4L101"/>
<dbReference type="EMBL" id="HF935417">
    <property type="protein sequence ID" value="CCX08500.2"/>
    <property type="molecule type" value="Genomic_DNA"/>
</dbReference>
<feature type="region of interest" description="Disordered" evidence="1">
    <location>
        <begin position="516"/>
        <end position="535"/>
    </location>
</feature>
<name>U4L101_PYROM</name>
<evidence type="ECO:0000256" key="2">
    <source>
        <dbReference type="SAM" id="Phobius"/>
    </source>
</evidence>
<feature type="transmembrane region" description="Helical" evidence="2">
    <location>
        <begin position="430"/>
        <end position="452"/>
    </location>
</feature>
<feature type="signal peptide" evidence="3">
    <location>
        <begin position="1"/>
        <end position="17"/>
    </location>
</feature>
<gene>
    <name evidence="4" type="ORF">PCON_08093</name>
</gene>
<keyword evidence="2" id="KW-1133">Transmembrane helix</keyword>
<dbReference type="Proteomes" id="UP000018144">
    <property type="component" value="Unassembled WGS sequence"/>
</dbReference>
<dbReference type="OrthoDB" id="9983241at2759"/>
<evidence type="ECO:0000313" key="5">
    <source>
        <dbReference type="Proteomes" id="UP000018144"/>
    </source>
</evidence>
<organism evidence="4 5">
    <name type="scientific">Pyronema omphalodes (strain CBS 100304)</name>
    <name type="common">Pyronema confluens</name>
    <dbReference type="NCBI Taxonomy" id="1076935"/>
    <lineage>
        <taxon>Eukaryota</taxon>
        <taxon>Fungi</taxon>
        <taxon>Dikarya</taxon>
        <taxon>Ascomycota</taxon>
        <taxon>Pezizomycotina</taxon>
        <taxon>Pezizomycetes</taxon>
        <taxon>Pezizales</taxon>
        <taxon>Pyronemataceae</taxon>
        <taxon>Pyronema</taxon>
    </lineage>
</organism>
<dbReference type="OMA" id="WAMPMIA"/>
<sequence>MLTKIILTLSLLLSTQAALLNETDYTFSISAYNSAIAELDKVLKKVSVGDVLTAAKYKPLDYSQWMRDTPYFIKGFRWSQKDPADETDTEWSPQGLTTSWDSGYPSGSVDGQDNILLVSWNDQRNKTGASSEAGKGVRVSFLRNATAQGVSPVNRAYTHALLVEPFMNGQNADYRLLDNVISGGIVWRGDYLYITDRQLGLRVFDLKHIYQVKNDASVGKNGNTYSGGGYDYVIPQAYTYTKSLPRGVSFSPHSASLDRNTTPPCLLLGESTPDGTNATFARFFLNSTSNLLSISKSSSPTKPVATWAYKALLFNSEGATFANGNYWLTSNDGDNVKGELYQWLPGERTDGQAIFPPGVQGIAYKPAGDELWVVGSVPGKRYVMALNAGLKNATLEQVPAAPTGGANDGSGGSGGQDPAVQSKKKMSGGAIAGTVIGVLIGVSLVGGGVFMIMRRRKAAQTPPVQEPVYLKPELSGGAGVAGAGQAWGSKKELANEQHVVPAQELPQDVERYELGAGRDSVREMPGAPAEGKWRA</sequence>
<reference evidence="4 5" key="1">
    <citation type="journal article" date="2013" name="PLoS Genet.">
        <title>The genome and development-dependent transcriptomes of Pyronema confluens: a window into fungal evolution.</title>
        <authorList>
            <person name="Traeger S."/>
            <person name="Altegoer F."/>
            <person name="Freitag M."/>
            <person name="Gabaldon T."/>
            <person name="Kempken F."/>
            <person name="Kumar A."/>
            <person name="Marcet-Houben M."/>
            <person name="Poggeler S."/>
            <person name="Stajich J.E."/>
            <person name="Nowrousian M."/>
        </authorList>
    </citation>
    <scope>NUCLEOTIDE SEQUENCE [LARGE SCALE GENOMIC DNA]</scope>
    <source>
        <strain evidence="5">CBS 100304</strain>
        <tissue evidence="4">Vegetative mycelium</tissue>
    </source>
</reference>
<keyword evidence="2" id="KW-0472">Membrane</keyword>
<accession>U4L101</accession>
<evidence type="ECO:0000256" key="1">
    <source>
        <dbReference type="SAM" id="MobiDB-lite"/>
    </source>
</evidence>
<evidence type="ECO:0000313" key="4">
    <source>
        <dbReference type="EMBL" id="CCX08500.2"/>
    </source>
</evidence>
<protein>
    <submittedName>
        <fullName evidence="4">Uncharacterized protein</fullName>
    </submittedName>
</protein>
<feature type="region of interest" description="Disordered" evidence="1">
    <location>
        <begin position="399"/>
        <end position="422"/>
    </location>
</feature>
<feature type="compositionally biased region" description="Gly residues" evidence="1">
    <location>
        <begin position="406"/>
        <end position="415"/>
    </location>
</feature>
<keyword evidence="2" id="KW-0812">Transmembrane</keyword>
<proteinExistence type="predicted"/>